<keyword evidence="1 7" id="KW-0813">Transport</keyword>
<reference evidence="10" key="1">
    <citation type="submission" date="2020-07" db="EMBL/GenBank/DDBJ databases">
        <authorList>
            <person name="Pettersson B.M.F."/>
            <person name="Behra P.R.K."/>
            <person name="Ramesh M."/>
            <person name="Das S."/>
            <person name="Dasgupta S."/>
            <person name="Kirsebom L.A."/>
        </authorList>
    </citation>
    <scope>NUCLEOTIDE SEQUENCE</scope>
    <source>
        <strain evidence="10">DSM 44838</strain>
    </source>
</reference>
<proteinExistence type="inferred from homology"/>
<dbReference type="Gene3D" id="3.40.50.300">
    <property type="entry name" value="P-loop containing nucleotide triphosphate hydrolases"/>
    <property type="match status" value="1"/>
</dbReference>
<keyword evidence="2 7" id="KW-1003">Cell membrane</keyword>
<dbReference type="GO" id="GO:0043190">
    <property type="term" value="C:ATP-binding cassette (ABC) transporter complex"/>
    <property type="evidence" value="ECO:0007669"/>
    <property type="project" value="InterPro"/>
</dbReference>
<dbReference type="EC" id="7.6.2.11" evidence="7"/>
<feature type="region of interest" description="Disordered" evidence="8">
    <location>
        <begin position="394"/>
        <end position="416"/>
    </location>
</feature>
<evidence type="ECO:0000313" key="10">
    <source>
        <dbReference type="EMBL" id="MCV7421094.1"/>
    </source>
</evidence>
<keyword evidence="4 7" id="KW-0067">ATP-binding</keyword>
<evidence type="ECO:0000256" key="2">
    <source>
        <dbReference type="ARBA" id="ARBA00022475"/>
    </source>
</evidence>
<dbReference type="Pfam" id="PF08402">
    <property type="entry name" value="TOBE_2"/>
    <property type="match status" value="1"/>
</dbReference>
<keyword evidence="5 7" id="KW-1278">Translocase</keyword>
<evidence type="ECO:0000259" key="9">
    <source>
        <dbReference type="PROSITE" id="PS50893"/>
    </source>
</evidence>
<evidence type="ECO:0000256" key="6">
    <source>
        <dbReference type="ARBA" id="ARBA00023136"/>
    </source>
</evidence>
<comment type="similarity">
    <text evidence="7">Belongs to the ABC transporter superfamily. Spermidine/putrescine importer (TC 3.A.1.11.1) family.</text>
</comment>
<dbReference type="Proteomes" id="UP001141629">
    <property type="component" value="Unassembled WGS sequence"/>
</dbReference>
<dbReference type="AlphaFoldDB" id="A0A9X2YZY0"/>
<dbReference type="GO" id="GO:0015417">
    <property type="term" value="F:ABC-type polyamine transporter activity"/>
    <property type="evidence" value="ECO:0007669"/>
    <property type="project" value="UniProtKB-EC"/>
</dbReference>
<comment type="subunit">
    <text evidence="7">The complex is composed of two ATP-binding proteins (PotA), two transmembrane proteins (PotB and PotC) and a solute-binding protein (PotD).</text>
</comment>
<dbReference type="EMBL" id="JACKVK010000008">
    <property type="protein sequence ID" value="MCV7421094.1"/>
    <property type="molecule type" value="Genomic_DNA"/>
</dbReference>
<comment type="catalytic activity">
    <reaction evidence="7">
        <text>ATP + H2O + polyamine-[polyamine-binding protein]Side 1 = ADP + phosphate + polyamineSide 2 + [polyamine-binding protein]Side 1.</text>
        <dbReference type="EC" id="7.6.2.11"/>
    </reaction>
</comment>
<dbReference type="PROSITE" id="PS00211">
    <property type="entry name" value="ABC_TRANSPORTER_1"/>
    <property type="match status" value="1"/>
</dbReference>
<dbReference type="PROSITE" id="PS50893">
    <property type="entry name" value="ABC_TRANSPORTER_2"/>
    <property type="match status" value="1"/>
</dbReference>
<dbReference type="SUPFAM" id="SSF50331">
    <property type="entry name" value="MOP-like"/>
    <property type="match status" value="1"/>
</dbReference>
<dbReference type="GO" id="GO:0005524">
    <property type="term" value="F:ATP binding"/>
    <property type="evidence" value="ECO:0007669"/>
    <property type="project" value="UniProtKB-KW"/>
</dbReference>
<dbReference type="RefSeq" id="WP_263995878.1">
    <property type="nucleotide sequence ID" value="NZ_JACKVK010000008.1"/>
</dbReference>
<sequence length="416" mass="43708">MAAVGSARRVGRRPLHGELRPAGRGGGALTGVAGGRIGLHQLAKSFDGVPAVTGIDLDIPAGQFYSLLGASGCGKTTTLRMIAGFEKPDAGRIELDGRDVVGDPPHRRPVNTVFQTYALFPFMTVAENVAFGLKYLKTSKEDAARRVGEALDLVQMGRFAKRRPAQLSGGQQQRVALARALVLRPRVLLLDEPLGALDAKLRRQLQLELRSVQREVGITFVYVTHDQEEALTMSDHIAVLADGRVEQVGPPQEIYSSPATTFVAGFLGAANIFDADVVDVSGASAVCLAVDTRLSAVVDRSVPRGAAAIVIRPERIVLQEPDEPVAAGQNAISGTVAQIVYLGAQTQVHVDVGAATTLVVEVPNNAGPASVTHALGSPVTCVCAHDAVRVLQRSPTPTKVDPVAPSADEELSPSSA</sequence>
<dbReference type="Gene3D" id="2.40.50.100">
    <property type="match status" value="1"/>
</dbReference>
<dbReference type="PANTHER" id="PTHR42781">
    <property type="entry name" value="SPERMIDINE/PUTRESCINE IMPORT ATP-BINDING PROTEIN POTA"/>
    <property type="match status" value="1"/>
</dbReference>
<dbReference type="SUPFAM" id="SSF52540">
    <property type="entry name" value="P-loop containing nucleoside triphosphate hydrolases"/>
    <property type="match status" value="1"/>
</dbReference>
<keyword evidence="3 7" id="KW-0547">Nucleotide-binding</keyword>
<accession>A0A9X2YZY0</accession>
<organism evidence="10 11">
    <name type="scientific">Mycobacterium yunnanensis</name>
    <dbReference type="NCBI Taxonomy" id="368477"/>
    <lineage>
        <taxon>Bacteria</taxon>
        <taxon>Bacillati</taxon>
        <taxon>Actinomycetota</taxon>
        <taxon>Actinomycetes</taxon>
        <taxon>Mycobacteriales</taxon>
        <taxon>Mycobacteriaceae</taxon>
        <taxon>Mycobacterium</taxon>
    </lineage>
</organism>
<evidence type="ECO:0000256" key="4">
    <source>
        <dbReference type="ARBA" id="ARBA00022840"/>
    </source>
</evidence>
<dbReference type="SMART" id="SM00382">
    <property type="entry name" value="AAA"/>
    <property type="match status" value="1"/>
</dbReference>
<dbReference type="NCBIfam" id="TIGR01187">
    <property type="entry name" value="potA"/>
    <property type="match status" value="1"/>
</dbReference>
<comment type="function">
    <text evidence="7">Part of the ABC transporter complex PotABCD involved in spermidine/putrescine import. Responsible for energy coupling to the transport system.</text>
</comment>
<evidence type="ECO:0000256" key="8">
    <source>
        <dbReference type="SAM" id="MobiDB-lite"/>
    </source>
</evidence>
<dbReference type="GO" id="GO:0016887">
    <property type="term" value="F:ATP hydrolysis activity"/>
    <property type="evidence" value="ECO:0007669"/>
    <property type="project" value="InterPro"/>
</dbReference>
<feature type="region of interest" description="Disordered" evidence="8">
    <location>
        <begin position="1"/>
        <end position="26"/>
    </location>
</feature>
<dbReference type="InterPro" id="IPR003593">
    <property type="entry name" value="AAA+_ATPase"/>
</dbReference>
<dbReference type="InterPro" id="IPR027417">
    <property type="entry name" value="P-loop_NTPase"/>
</dbReference>
<feature type="domain" description="ABC transporter" evidence="9">
    <location>
        <begin position="37"/>
        <end position="267"/>
    </location>
</feature>
<keyword evidence="11" id="KW-1185">Reference proteome</keyword>
<dbReference type="FunFam" id="3.40.50.300:FF:000133">
    <property type="entry name" value="Spermidine/putrescine import ATP-binding protein PotA"/>
    <property type="match status" value="1"/>
</dbReference>
<gene>
    <name evidence="7" type="primary">potA</name>
    <name evidence="10" type="ORF">H7K45_11135</name>
</gene>
<name>A0A9X2YZY0_9MYCO</name>
<dbReference type="InterPro" id="IPR050093">
    <property type="entry name" value="ABC_SmlMolc_Importer"/>
</dbReference>
<protein>
    <recommendedName>
        <fullName evidence="7">Spermidine/putrescine import ATP-binding protein PotA</fullName>
        <ecNumber evidence="7">7.6.2.11</ecNumber>
    </recommendedName>
</protein>
<evidence type="ECO:0000256" key="5">
    <source>
        <dbReference type="ARBA" id="ARBA00022967"/>
    </source>
</evidence>
<evidence type="ECO:0000256" key="7">
    <source>
        <dbReference type="RuleBase" id="RU364083"/>
    </source>
</evidence>
<dbReference type="InterPro" id="IPR003439">
    <property type="entry name" value="ABC_transporter-like_ATP-bd"/>
</dbReference>
<dbReference type="InterPro" id="IPR008995">
    <property type="entry name" value="Mo/tungstate-bd_C_term_dom"/>
</dbReference>
<dbReference type="InterPro" id="IPR013611">
    <property type="entry name" value="Transp-assoc_OB_typ2"/>
</dbReference>
<feature type="compositionally biased region" description="Acidic residues" evidence="8">
    <location>
        <begin position="407"/>
        <end position="416"/>
    </location>
</feature>
<dbReference type="InterPro" id="IPR005893">
    <property type="entry name" value="PotA-like"/>
</dbReference>
<reference evidence="10" key="2">
    <citation type="journal article" date="2022" name="BMC Genomics">
        <title>Comparative genome analysis of mycobacteria focusing on tRNA and non-coding RNA.</title>
        <authorList>
            <person name="Behra P.R.K."/>
            <person name="Pettersson B.M.F."/>
            <person name="Ramesh M."/>
            <person name="Das S."/>
            <person name="Dasgupta S."/>
            <person name="Kirsebom L.A."/>
        </authorList>
    </citation>
    <scope>NUCLEOTIDE SEQUENCE</scope>
    <source>
        <strain evidence="10">DSM 44838</strain>
    </source>
</reference>
<dbReference type="Pfam" id="PF00005">
    <property type="entry name" value="ABC_tran"/>
    <property type="match status" value="1"/>
</dbReference>
<comment type="caution">
    <text evidence="10">The sequence shown here is derived from an EMBL/GenBank/DDBJ whole genome shotgun (WGS) entry which is preliminary data.</text>
</comment>
<evidence type="ECO:0000313" key="11">
    <source>
        <dbReference type="Proteomes" id="UP001141629"/>
    </source>
</evidence>
<keyword evidence="6 7" id="KW-0472">Membrane</keyword>
<evidence type="ECO:0000256" key="3">
    <source>
        <dbReference type="ARBA" id="ARBA00022741"/>
    </source>
</evidence>
<dbReference type="InterPro" id="IPR017871">
    <property type="entry name" value="ABC_transporter-like_CS"/>
</dbReference>
<evidence type="ECO:0000256" key="1">
    <source>
        <dbReference type="ARBA" id="ARBA00022448"/>
    </source>
</evidence>
<dbReference type="PANTHER" id="PTHR42781:SF4">
    <property type="entry name" value="SPERMIDINE_PUTRESCINE IMPORT ATP-BINDING PROTEIN POTA"/>
    <property type="match status" value="1"/>
</dbReference>